<proteinExistence type="inferred from homology"/>
<dbReference type="Gene3D" id="3.10.105.10">
    <property type="entry name" value="Dipeptide-binding Protein, Domain 3"/>
    <property type="match status" value="1"/>
</dbReference>
<reference evidence="5 6" key="1">
    <citation type="submission" date="2019-07" db="EMBL/GenBank/DDBJ databases">
        <title>Whole genome shotgun sequence of Skermanella aerolata NBRC 106429.</title>
        <authorList>
            <person name="Hosoyama A."/>
            <person name="Uohara A."/>
            <person name="Ohji S."/>
            <person name="Ichikawa N."/>
        </authorList>
    </citation>
    <scope>NUCLEOTIDE SEQUENCE [LARGE SCALE GENOMIC DNA]</scope>
    <source>
        <strain evidence="5 6">NBRC 106429</strain>
    </source>
</reference>
<dbReference type="InterPro" id="IPR039424">
    <property type="entry name" value="SBP_5"/>
</dbReference>
<evidence type="ECO:0000259" key="4">
    <source>
        <dbReference type="Pfam" id="PF00496"/>
    </source>
</evidence>
<comment type="caution">
    <text evidence="5">The sequence shown here is derived from an EMBL/GenBank/DDBJ whole genome shotgun (WGS) entry which is preliminary data.</text>
</comment>
<dbReference type="PANTHER" id="PTHR30290:SF64">
    <property type="entry name" value="ABC TRANSPORTER PERIPLASMIC BINDING PROTEIN"/>
    <property type="match status" value="1"/>
</dbReference>
<gene>
    <name evidence="5" type="ORF">SAE02_59940</name>
</gene>
<dbReference type="GO" id="GO:0042884">
    <property type="term" value="P:microcin transport"/>
    <property type="evidence" value="ECO:0007669"/>
    <property type="project" value="TreeGrafter"/>
</dbReference>
<dbReference type="SUPFAM" id="SSF53850">
    <property type="entry name" value="Periplasmic binding protein-like II"/>
    <property type="match status" value="1"/>
</dbReference>
<evidence type="ECO:0000256" key="1">
    <source>
        <dbReference type="ARBA" id="ARBA00004418"/>
    </source>
</evidence>
<dbReference type="GO" id="GO:0030288">
    <property type="term" value="C:outer membrane-bounded periplasmic space"/>
    <property type="evidence" value="ECO:0007669"/>
    <property type="project" value="TreeGrafter"/>
</dbReference>
<dbReference type="AlphaFoldDB" id="A0A512DZD5"/>
<dbReference type="PANTHER" id="PTHR30290">
    <property type="entry name" value="PERIPLASMIC BINDING COMPONENT OF ABC TRANSPORTER"/>
    <property type="match status" value="1"/>
</dbReference>
<name>A0A512DZD5_9PROT</name>
<comment type="similarity">
    <text evidence="2">Belongs to the bacterial solute-binding protein 5 family.</text>
</comment>
<dbReference type="Proteomes" id="UP000321523">
    <property type="component" value="Unassembled WGS sequence"/>
</dbReference>
<evidence type="ECO:0000313" key="5">
    <source>
        <dbReference type="EMBL" id="GEO41846.1"/>
    </source>
</evidence>
<feature type="domain" description="Solute-binding protein family 5" evidence="4">
    <location>
        <begin position="2"/>
        <end position="288"/>
    </location>
</feature>
<dbReference type="EMBL" id="BJYZ01000032">
    <property type="protein sequence ID" value="GEO41846.1"/>
    <property type="molecule type" value="Genomic_DNA"/>
</dbReference>
<evidence type="ECO:0000256" key="3">
    <source>
        <dbReference type="ARBA" id="ARBA00022729"/>
    </source>
</evidence>
<protein>
    <recommendedName>
        <fullName evidence="4">Solute-binding protein family 5 domain-containing protein</fullName>
    </recommendedName>
</protein>
<keyword evidence="3" id="KW-0732">Signal</keyword>
<dbReference type="Gene3D" id="3.40.190.10">
    <property type="entry name" value="Periplasmic binding protein-like II"/>
    <property type="match status" value="1"/>
</dbReference>
<accession>A0A512DZD5</accession>
<sequence length="394" mass="45678">MELPVGSGPYRVSQVLPGRRIVYERVRDYWARDLPTRRGLYNFDRWVVDYYRDTNAKAQAFMAGLSDIVYEFNPMRWLAYDAFPDKAEHRLIKVQSRLQGALGSMNFAFNLRCPPFDNRLIRDAITQLFDFEWINRVLMGGWAERNHSRFPNSELAAQSHPSAAEIELLLPWKGSIRDETLQREFALPVSDGTGYQRQQRRKAFELFAQAGYALHQGSLVNGTGKPLSVEIITASSDFRNVVLAFVTSLRRAGIDARLRIIDVPQFERRSRVDFDFDMTFQFFGTTDLPGPEQEFYWGSRFAYERYTVNIPGIQDPVVDDLIGRIRRATSRKELIPAIRALDRVIAWNEYLLSGWYMATSHYAYWDRFGRADVRSEQEADRPLGSPAIEAWWAK</sequence>
<dbReference type="GO" id="GO:0015833">
    <property type="term" value="P:peptide transport"/>
    <property type="evidence" value="ECO:0007669"/>
    <property type="project" value="TreeGrafter"/>
</dbReference>
<comment type="subcellular location">
    <subcellularLocation>
        <location evidence="1">Periplasm</location>
    </subcellularLocation>
</comment>
<dbReference type="Pfam" id="PF00496">
    <property type="entry name" value="SBP_bac_5"/>
    <property type="match status" value="1"/>
</dbReference>
<evidence type="ECO:0000313" key="6">
    <source>
        <dbReference type="Proteomes" id="UP000321523"/>
    </source>
</evidence>
<dbReference type="GO" id="GO:1904680">
    <property type="term" value="F:peptide transmembrane transporter activity"/>
    <property type="evidence" value="ECO:0007669"/>
    <property type="project" value="TreeGrafter"/>
</dbReference>
<evidence type="ECO:0000256" key="2">
    <source>
        <dbReference type="ARBA" id="ARBA00005695"/>
    </source>
</evidence>
<keyword evidence="6" id="KW-1185">Reference proteome</keyword>
<dbReference type="InterPro" id="IPR000914">
    <property type="entry name" value="SBP_5_dom"/>
</dbReference>
<organism evidence="5 6">
    <name type="scientific">Skermanella aerolata</name>
    <dbReference type="NCBI Taxonomy" id="393310"/>
    <lineage>
        <taxon>Bacteria</taxon>
        <taxon>Pseudomonadati</taxon>
        <taxon>Pseudomonadota</taxon>
        <taxon>Alphaproteobacteria</taxon>
        <taxon>Rhodospirillales</taxon>
        <taxon>Azospirillaceae</taxon>
        <taxon>Skermanella</taxon>
    </lineage>
</organism>